<comment type="caution">
    <text evidence="2">The sequence shown here is derived from an EMBL/GenBank/DDBJ whole genome shotgun (WGS) entry which is preliminary data.</text>
</comment>
<reference evidence="2" key="1">
    <citation type="submission" date="2021-02" db="EMBL/GenBank/DDBJ databases">
        <authorList>
            <person name="Dougan E. K."/>
            <person name="Rhodes N."/>
            <person name="Thang M."/>
            <person name="Chan C."/>
        </authorList>
    </citation>
    <scope>NUCLEOTIDE SEQUENCE</scope>
</reference>
<evidence type="ECO:0008006" key="4">
    <source>
        <dbReference type="Google" id="ProtNLM"/>
    </source>
</evidence>
<keyword evidence="3" id="KW-1185">Reference proteome</keyword>
<protein>
    <recommendedName>
        <fullName evidence="4">CPW-WPC domain-containing protein</fullName>
    </recommendedName>
</protein>
<sequence length="247" mass="27669">MVSHPHTCLVMSCWLSLALKLTAVSIPPRLLFVNSCELLAASRTMAAKMILVLLPVALAIREFHAASSERGSCDGVTTVALNKEVHHDEWSGSYLSCVVSSISDCSKHMTYFAKENTFNRCGVFPFHVSRGMASYNIDVCSPSNDVCTYGQNPQLFQEAKSYYTEACIRQYLCPVATSWRDTPWPKSVWVGSKAGWERVARKECGWIEKDYGLLDLDLLEQKVTEGTQDGHFNKKMWCECSSEDKCP</sequence>
<name>A0A812UI14_9DINO</name>
<feature type="signal peptide" evidence="1">
    <location>
        <begin position="1"/>
        <end position="23"/>
    </location>
</feature>
<feature type="chain" id="PRO_5032768522" description="CPW-WPC domain-containing protein" evidence="1">
    <location>
        <begin position="24"/>
        <end position="247"/>
    </location>
</feature>
<gene>
    <name evidence="2" type="ORF">SNAT2548_LOCUS33004</name>
</gene>
<evidence type="ECO:0000313" key="3">
    <source>
        <dbReference type="Proteomes" id="UP000604046"/>
    </source>
</evidence>
<evidence type="ECO:0000256" key="1">
    <source>
        <dbReference type="SAM" id="SignalP"/>
    </source>
</evidence>
<dbReference type="EMBL" id="CAJNDS010002735">
    <property type="protein sequence ID" value="CAE7578415.1"/>
    <property type="molecule type" value="Genomic_DNA"/>
</dbReference>
<proteinExistence type="predicted"/>
<dbReference type="Proteomes" id="UP000604046">
    <property type="component" value="Unassembled WGS sequence"/>
</dbReference>
<accession>A0A812UI14</accession>
<dbReference type="AlphaFoldDB" id="A0A812UI14"/>
<dbReference type="OrthoDB" id="405941at2759"/>
<evidence type="ECO:0000313" key="2">
    <source>
        <dbReference type="EMBL" id="CAE7578415.1"/>
    </source>
</evidence>
<keyword evidence="1" id="KW-0732">Signal</keyword>
<organism evidence="2 3">
    <name type="scientific">Symbiodinium natans</name>
    <dbReference type="NCBI Taxonomy" id="878477"/>
    <lineage>
        <taxon>Eukaryota</taxon>
        <taxon>Sar</taxon>
        <taxon>Alveolata</taxon>
        <taxon>Dinophyceae</taxon>
        <taxon>Suessiales</taxon>
        <taxon>Symbiodiniaceae</taxon>
        <taxon>Symbiodinium</taxon>
    </lineage>
</organism>